<feature type="region of interest" description="Disordered" evidence="1">
    <location>
        <begin position="21"/>
        <end position="67"/>
    </location>
</feature>
<dbReference type="AlphaFoldDB" id="A0A0L0FZE8"/>
<gene>
    <name evidence="2" type="ORF">SARC_06329</name>
</gene>
<keyword evidence="3" id="KW-1185">Reference proteome</keyword>
<feature type="compositionally biased region" description="Basic and acidic residues" evidence="1">
    <location>
        <begin position="29"/>
        <end position="53"/>
    </location>
</feature>
<evidence type="ECO:0000313" key="2">
    <source>
        <dbReference type="EMBL" id="KNC81343.1"/>
    </source>
</evidence>
<dbReference type="RefSeq" id="XP_014155245.1">
    <property type="nucleotide sequence ID" value="XM_014299770.1"/>
</dbReference>
<accession>A0A0L0FZE8</accession>
<reference evidence="2 3" key="1">
    <citation type="submission" date="2011-02" db="EMBL/GenBank/DDBJ databases">
        <title>The Genome Sequence of Sphaeroforma arctica JP610.</title>
        <authorList>
            <consortium name="The Broad Institute Genome Sequencing Platform"/>
            <person name="Russ C."/>
            <person name="Cuomo C."/>
            <person name="Young S.K."/>
            <person name="Zeng Q."/>
            <person name="Gargeya S."/>
            <person name="Alvarado L."/>
            <person name="Berlin A."/>
            <person name="Chapman S.B."/>
            <person name="Chen Z."/>
            <person name="Freedman E."/>
            <person name="Gellesch M."/>
            <person name="Goldberg J."/>
            <person name="Griggs A."/>
            <person name="Gujja S."/>
            <person name="Heilman E."/>
            <person name="Heiman D."/>
            <person name="Howarth C."/>
            <person name="Mehta T."/>
            <person name="Neiman D."/>
            <person name="Pearson M."/>
            <person name="Roberts A."/>
            <person name="Saif S."/>
            <person name="Shea T."/>
            <person name="Shenoy N."/>
            <person name="Sisk P."/>
            <person name="Stolte C."/>
            <person name="Sykes S."/>
            <person name="White J."/>
            <person name="Yandava C."/>
            <person name="Burger G."/>
            <person name="Gray M.W."/>
            <person name="Holland P.W.H."/>
            <person name="King N."/>
            <person name="Lang F.B.F."/>
            <person name="Roger A.J."/>
            <person name="Ruiz-Trillo I."/>
            <person name="Haas B."/>
            <person name="Nusbaum C."/>
            <person name="Birren B."/>
        </authorList>
    </citation>
    <scope>NUCLEOTIDE SEQUENCE [LARGE SCALE GENOMIC DNA]</scope>
    <source>
        <strain evidence="2 3">JP610</strain>
    </source>
</reference>
<sequence length="67" mass="7748">MNDSALETEFRKTIRTREFNRAENSSALKRRDSMRRDLEHDNRDSDDSCREGSRAGSLEPRNGDDSS</sequence>
<name>A0A0L0FZE8_9EUKA</name>
<dbReference type="EMBL" id="KQ242043">
    <property type="protein sequence ID" value="KNC81343.1"/>
    <property type="molecule type" value="Genomic_DNA"/>
</dbReference>
<evidence type="ECO:0000256" key="1">
    <source>
        <dbReference type="SAM" id="MobiDB-lite"/>
    </source>
</evidence>
<dbReference type="Proteomes" id="UP000054560">
    <property type="component" value="Unassembled WGS sequence"/>
</dbReference>
<evidence type="ECO:0000313" key="3">
    <source>
        <dbReference type="Proteomes" id="UP000054560"/>
    </source>
</evidence>
<dbReference type="GeneID" id="25906833"/>
<proteinExistence type="predicted"/>
<protein>
    <submittedName>
        <fullName evidence="2">Uncharacterized protein</fullName>
    </submittedName>
</protein>
<organism evidence="2 3">
    <name type="scientific">Sphaeroforma arctica JP610</name>
    <dbReference type="NCBI Taxonomy" id="667725"/>
    <lineage>
        <taxon>Eukaryota</taxon>
        <taxon>Ichthyosporea</taxon>
        <taxon>Ichthyophonida</taxon>
        <taxon>Sphaeroforma</taxon>
    </lineage>
</organism>